<dbReference type="GeneID" id="110986169"/>
<dbReference type="PROSITE" id="PS51733">
    <property type="entry name" value="BPL_LPL_CATALYTIC"/>
    <property type="match status" value="1"/>
</dbReference>
<dbReference type="Gene3D" id="3.30.930.10">
    <property type="entry name" value="Bira Bifunctional Protein, Domain 2"/>
    <property type="match status" value="1"/>
</dbReference>
<evidence type="ECO:0000259" key="4">
    <source>
        <dbReference type="PROSITE" id="PS51733"/>
    </source>
</evidence>
<sequence>MATSSLNGSSSDSEHQIDTDSVQFRQKAKVMNALRCHGARASIAFRKILQEGTISEGDKMRASFLCETGEQPIISQLLGEKRGKQMLVVHPKQQVDLSKDWTSFIGTTTTSASPYRDPDPASSSSLDSVFVLLEAFPPKKDRQGRLNLRKVARERVVKLSGLTTPLAWKSGEPFGILVQASANNFGLVGSAYLEGVLELDDGLLVEQIVCVDTIGEPFSLINQDPKTPSPSPFPSASPFHRSPSGNSLFQRSGSSQKDVKPLRRKHSQEFIKKLEEQQRRLSRKSSSESSDLGSISVEMASPGLDDEVLVDIKGHPKFHLGEVEDVSSGDVGNGSQKPPNVLVYTGNDDVDDSRYKIAMTFLEKFLHRDRYVIYHLKPEQALAHPWADNCMLLLLLMGTEPIPDNTLKKFTDYVKSGGFLFLLKGQSTTPPKNPSVCTIEYSKALGDEVLSFRAMCLEDPPTMDLFPNGQVKVLAESQGNAVVAETSFEGSTGKILSSLVQFQLLSPENLVPDTEAFTELKQSNEARHQVIFDLLGRFGLKCATSELPELTVGYLLGVNERVGRAFMSAIQPSLNDGQLASRFLTMQFSSDPRGVGKVTPDLLPVITGQRSPQGGSFDFEVYKGNLSTKSLGNVVLYTEVVPTTMTLFESFMFKVPEDVGVVTIATRMTQGKGRGGNKWLGPIGCAMFSLHVRIPFGSELADKLPFLQHIASAAVVEAVRSIEGYQDMDLRLKWPNDIYYSDKMKLGGVIVNSSSLDNVFHAIIGCGFNVDNSDPTICINDLVRLHNKQTNSDLPLLTVEQLIARAVNQIESLIGGFQREGPKLFLETYYRRWLHSGCKVRLENESGPEVTVEGLDKSGFLLVRDQEGVLHSVQPDGNSFDMTKNLVLMKERTQ</sequence>
<dbReference type="GO" id="GO:0004077">
    <property type="term" value="F:biotin--[biotin carboxyl-carrier protein] ligase activity"/>
    <property type="evidence" value="ECO:0007669"/>
    <property type="project" value="InterPro"/>
</dbReference>
<dbReference type="InterPro" id="IPR004408">
    <property type="entry name" value="Biotin_CoA_COase_ligase"/>
</dbReference>
<dbReference type="GO" id="GO:0005737">
    <property type="term" value="C:cytoplasm"/>
    <property type="evidence" value="ECO:0007669"/>
    <property type="project" value="TreeGrafter"/>
</dbReference>
<dbReference type="InterPro" id="IPR045864">
    <property type="entry name" value="aa-tRNA-synth_II/BPL/LPL"/>
</dbReference>
<dbReference type="RefSeq" id="XP_022103513.1">
    <property type="nucleotide sequence ID" value="XM_022247821.1"/>
</dbReference>
<comment type="similarity">
    <text evidence="1">Belongs to the biotin--protein ligase family.</text>
</comment>
<dbReference type="InterPro" id="IPR003142">
    <property type="entry name" value="BPL_C"/>
</dbReference>
<dbReference type="KEGG" id="aplc:110986169"/>
<feature type="domain" description="BPL/LPL catalytic" evidence="4">
    <location>
        <begin position="620"/>
        <end position="818"/>
    </location>
</feature>
<dbReference type="Proteomes" id="UP000694845">
    <property type="component" value="Unplaced"/>
</dbReference>
<dbReference type="Pfam" id="PF02237">
    <property type="entry name" value="BPL_C"/>
    <property type="match status" value="1"/>
</dbReference>
<feature type="region of interest" description="Disordered" evidence="3">
    <location>
        <begin position="1"/>
        <end position="20"/>
    </location>
</feature>
<dbReference type="AlphaFoldDB" id="A0A8B7ZCW3"/>
<name>A0A8B7ZCW3_ACAPL</name>
<dbReference type="OrthoDB" id="10250105at2759"/>
<dbReference type="InterPro" id="IPR004143">
    <property type="entry name" value="BPL_LPL_catalytic"/>
</dbReference>
<evidence type="ECO:0000313" key="5">
    <source>
        <dbReference type="Proteomes" id="UP000694845"/>
    </source>
</evidence>
<dbReference type="PANTHER" id="PTHR12835">
    <property type="entry name" value="BIOTIN PROTEIN LIGASE"/>
    <property type="match status" value="1"/>
</dbReference>
<accession>A0A8B7ZCW3</accession>
<dbReference type="CDD" id="cd16442">
    <property type="entry name" value="BPL"/>
    <property type="match status" value="1"/>
</dbReference>
<proteinExistence type="inferred from homology"/>
<dbReference type="Pfam" id="PF03099">
    <property type="entry name" value="BPL_LplA_LipB"/>
    <property type="match status" value="1"/>
</dbReference>
<evidence type="ECO:0000313" key="6">
    <source>
        <dbReference type="RefSeq" id="XP_022103513.1"/>
    </source>
</evidence>
<feature type="compositionally biased region" description="Polar residues" evidence="3">
    <location>
        <begin position="245"/>
        <end position="256"/>
    </location>
</feature>
<keyword evidence="2" id="KW-0436">Ligase</keyword>
<organism evidence="5 6">
    <name type="scientific">Acanthaster planci</name>
    <name type="common">Crown-of-thorns starfish</name>
    <dbReference type="NCBI Taxonomy" id="133434"/>
    <lineage>
        <taxon>Eukaryota</taxon>
        <taxon>Metazoa</taxon>
        <taxon>Echinodermata</taxon>
        <taxon>Eleutherozoa</taxon>
        <taxon>Asterozoa</taxon>
        <taxon>Asteroidea</taxon>
        <taxon>Valvatacea</taxon>
        <taxon>Valvatida</taxon>
        <taxon>Acanthasteridae</taxon>
        <taxon>Acanthaster</taxon>
    </lineage>
</organism>
<reference evidence="6" key="1">
    <citation type="submission" date="2025-08" db="UniProtKB">
        <authorList>
            <consortium name="RefSeq"/>
        </authorList>
    </citation>
    <scope>IDENTIFICATION</scope>
</reference>
<dbReference type="CTD" id="3141"/>
<evidence type="ECO:0000256" key="2">
    <source>
        <dbReference type="ARBA" id="ARBA00022598"/>
    </source>
</evidence>
<feature type="region of interest" description="Disordered" evidence="3">
    <location>
        <begin position="221"/>
        <end position="295"/>
    </location>
</feature>
<dbReference type="PANTHER" id="PTHR12835:SF5">
    <property type="entry name" value="BIOTIN--PROTEIN LIGASE"/>
    <property type="match status" value="1"/>
</dbReference>
<gene>
    <name evidence="6" type="primary">LOC110986169</name>
</gene>
<protein>
    <submittedName>
        <fullName evidence="6">Biotin--protein ligase-like isoform X1</fullName>
    </submittedName>
</protein>
<evidence type="ECO:0000256" key="3">
    <source>
        <dbReference type="SAM" id="MobiDB-lite"/>
    </source>
</evidence>
<feature type="compositionally biased region" description="Polar residues" evidence="3">
    <location>
        <begin position="1"/>
        <end position="11"/>
    </location>
</feature>
<evidence type="ECO:0000256" key="1">
    <source>
        <dbReference type="ARBA" id="ARBA00009934"/>
    </source>
</evidence>
<keyword evidence="5" id="KW-1185">Reference proteome</keyword>
<dbReference type="NCBIfam" id="TIGR00121">
    <property type="entry name" value="birA_ligase"/>
    <property type="match status" value="1"/>
</dbReference>
<dbReference type="SUPFAM" id="SSF55681">
    <property type="entry name" value="Class II aaRS and biotin synthetases"/>
    <property type="match status" value="1"/>
</dbReference>
<feature type="compositionally biased region" description="Basic and acidic residues" evidence="3">
    <location>
        <begin position="257"/>
        <end position="279"/>
    </location>
</feature>